<dbReference type="Gene3D" id="3.90.226.10">
    <property type="entry name" value="2-enoyl-CoA Hydratase, Chain A, domain 1"/>
    <property type="match status" value="1"/>
</dbReference>
<accession>A0ABN1QU63</accession>
<dbReference type="RefSeq" id="WP_343943649.1">
    <property type="nucleotide sequence ID" value="NZ_BAAAHP010000137.1"/>
</dbReference>
<keyword evidence="2" id="KW-1185">Reference proteome</keyword>
<dbReference type="PANTHER" id="PTHR11941">
    <property type="entry name" value="ENOYL-COA HYDRATASE-RELATED"/>
    <property type="match status" value="1"/>
</dbReference>
<reference evidence="1 2" key="1">
    <citation type="journal article" date="2019" name="Int. J. Syst. Evol. Microbiol.">
        <title>The Global Catalogue of Microorganisms (GCM) 10K type strain sequencing project: providing services to taxonomists for standard genome sequencing and annotation.</title>
        <authorList>
            <consortium name="The Broad Institute Genomics Platform"/>
            <consortium name="The Broad Institute Genome Sequencing Center for Infectious Disease"/>
            <person name="Wu L."/>
            <person name="Ma J."/>
        </authorList>
    </citation>
    <scope>NUCLEOTIDE SEQUENCE [LARGE SCALE GENOMIC DNA]</scope>
    <source>
        <strain evidence="1 2">JCM 11117</strain>
    </source>
</reference>
<dbReference type="InterPro" id="IPR029045">
    <property type="entry name" value="ClpP/crotonase-like_dom_sf"/>
</dbReference>
<dbReference type="Proteomes" id="UP001499967">
    <property type="component" value="Unassembled WGS sequence"/>
</dbReference>
<protein>
    <submittedName>
        <fullName evidence="1">Enoyl-CoA hydratase</fullName>
    </submittedName>
</protein>
<evidence type="ECO:0000313" key="2">
    <source>
        <dbReference type="Proteomes" id="UP001499967"/>
    </source>
</evidence>
<dbReference type="SUPFAM" id="SSF52096">
    <property type="entry name" value="ClpP/crotonase"/>
    <property type="match status" value="1"/>
</dbReference>
<comment type="caution">
    <text evidence="1">The sequence shown here is derived from an EMBL/GenBank/DDBJ whole genome shotgun (WGS) entry which is preliminary data.</text>
</comment>
<dbReference type="Pfam" id="PF00378">
    <property type="entry name" value="ECH_1"/>
    <property type="match status" value="1"/>
</dbReference>
<organism evidence="1 2">
    <name type="scientific">Pseudonocardia zijingensis</name>
    <dbReference type="NCBI Taxonomy" id="153376"/>
    <lineage>
        <taxon>Bacteria</taxon>
        <taxon>Bacillati</taxon>
        <taxon>Actinomycetota</taxon>
        <taxon>Actinomycetes</taxon>
        <taxon>Pseudonocardiales</taxon>
        <taxon>Pseudonocardiaceae</taxon>
        <taxon>Pseudonocardia</taxon>
    </lineage>
</organism>
<evidence type="ECO:0000313" key="1">
    <source>
        <dbReference type="EMBL" id="GAA0947499.1"/>
    </source>
</evidence>
<proteinExistence type="predicted"/>
<dbReference type="InterPro" id="IPR001753">
    <property type="entry name" value="Enoyl-CoA_hydra/iso"/>
</dbReference>
<dbReference type="CDD" id="cd06558">
    <property type="entry name" value="crotonase-like"/>
    <property type="match status" value="1"/>
</dbReference>
<dbReference type="EMBL" id="BAAAHP010000137">
    <property type="protein sequence ID" value="GAA0947499.1"/>
    <property type="molecule type" value="Genomic_DNA"/>
</dbReference>
<sequence length="213" mass="22539">MSDLLRCEVENRVAWLTIDRPAKRNALTSPMWAALLRHLEAIDAVPDLAAVVLRGTRGSFCAGADLDELRDPGRVEGLRDLGERAVGRLRDLTRPTFAAIDGACFGAGCSLALACDVRICSPTSRFGIPALRNGLGYEDASVRRLVQVVGPGPAGLLLYGGERWTAEEAVAHRLVDRCSADPFAAVERVLAGLRGAPGPAIAATVASLRTAGR</sequence>
<dbReference type="PANTHER" id="PTHR11941:SF127">
    <property type="entry name" value="ENOYL-COA HYDRATASE ECHA18 (ENOYL HYDRASE) (UNSATURATED ACYL-COA HYDRATASE) (CROTONASE)-RELATED"/>
    <property type="match status" value="1"/>
</dbReference>
<gene>
    <name evidence="1" type="ORF">GCM10009559_46600</name>
</gene>
<name>A0ABN1QU63_9PSEU</name>